<dbReference type="PANTHER" id="PTHR47993:SF360">
    <property type="entry name" value="F-BOX ASSOCIATED DOMAIN-CONTAINING PROTEIN"/>
    <property type="match status" value="1"/>
</dbReference>
<feature type="domain" description="F-box associated beta-propeller type 1" evidence="1">
    <location>
        <begin position="31"/>
        <end position="336"/>
    </location>
</feature>
<evidence type="ECO:0000313" key="3">
    <source>
        <dbReference type="Proteomes" id="UP000030689"/>
    </source>
</evidence>
<dbReference type="KEGG" id="eus:EUTSA_v10000447mg"/>
<name>V4LRB2_EUTSA</name>
<dbReference type="EMBL" id="KI517426">
    <property type="protein sequence ID" value="ESQ46364.1"/>
    <property type="molecule type" value="Genomic_DNA"/>
</dbReference>
<accession>V4LRB2</accession>
<dbReference type="Gramene" id="ESQ46364">
    <property type="protein sequence ID" value="ESQ46364"/>
    <property type="gene ID" value="EUTSA_v10000447mg"/>
</dbReference>
<dbReference type="AlphaFoldDB" id="V4LRB2"/>
<organism evidence="2 3">
    <name type="scientific">Eutrema salsugineum</name>
    <name type="common">Saltwater cress</name>
    <name type="synonym">Sisymbrium salsugineum</name>
    <dbReference type="NCBI Taxonomy" id="72664"/>
    <lineage>
        <taxon>Eukaryota</taxon>
        <taxon>Viridiplantae</taxon>
        <taxon>Streptophyta</taxon>
        <taxon>Embryophyta</taxon>
        <taxon>Tracheophyta</taxon>
        <taxon>Spermatophyta</taxon>
        <taxon>Magnoliopsida</taxon>
        <taxon>eudicotyledons</taxon>
        <taxon>Gunneridae</taxon>
        <taxon>Pentapetalae</taxon>
        <taxon>rosids</taxon>
        <taxon>malvids</taxon>
        <taxon>Brassicales</taxon>
        <taxon>Brassicaceae</taxon>
        <taxon>Eutremeae</taxon>
        <taxon>Eutrema</taxon>
    </lineage>
</organism>
<gene>
    <name evidence="2" type="ORF">EUTSA_v10000447mg</name>
</gene>
<feature type="non-terminal residue" evidence="2">
    <location>
        <position position="1"/>
    </location>
</feature>
<dbReference type="InterPro" id="IPR017451">
    <property type="entry name" value="F-box-assoc_interact_dom"/>
</dbReference>
<dbReference type="PANTHER" id="PTHR47993">
    <property type="entry name" value="OS09G0372900 PROTEIN-RELATED"/>
    <property type="match status" value="1"/>
</dbReference>
<reference evidence="2 3" key="1">
    <citation type="journal article" date="2013" name="Front. Plant Sci.">
        <title>The Reference Genome of the Halophytic Plant Eutrema salsugineum.</title>
        <authorList>
            <person name="Yang R."/>
            <person name="Jarvis D.E."/>
            <person name="Chen H."/>
            <person name="Beilstein M.A."/>
            <person name="Grimwood J."/>
            <person name="Jenkins J."/>
            <person name="Shu S."/>
            <person name="Prochnik S."/>
            <person name="Xin M."/>
            <person name="Ma C."/>
            <person name="Schmutz J."/>
            <person name="Wing R.A."/>
            <person name="Mitchell-Olds T."/>
            <person name="Schumaker K.S."/>
            <person name="Wang X."/>
        </authorList>
    </citation>
    <scope>NUCLEOTIDE SEQUENCE [LARGE SCALE GENOMIC DNA]</scope>
</reference>
<dbReference type="STRING" id="72664.V4LRB2"/>
<dbReference type="NCBIfam" id="TIGR01640">
    <property type="entry name" value="F_box_assoc_1"/>
    <property type="match status" value="1"/>
</dbReference>
<evidence type="ECO:0000259" key="1">
    <source>
        <dbReference type="Pfam" id="PF07734"/>
    </source>
</evidence>
<dbReference type="OMA" id="FSVCSMK"/>
<dbReference type="InterPro" id="IPR050233">
    <property type="entry name" value="A_thaliana_F-box"/>
</dbReference>
<evidence type="ECO:0000313" key="2">
    <source>
        <dbReference type="EMBL" id="ESQ46364.1"/>
    </source>
</evidence>
<dbReference type="Pfam" id="PF07734">
    <property type="entry name" value="FBA_1"/>
    <property type="match status" value="1"/>
</dbReference>
<dbReference type="InterPro" id="IPR006527">
    <property type="entry name" value="F-box-assoc_dom_typ1"/>
</dbReference>
<keyword evidence="3" id="KW-1185">Reference proteome</keyword>
<dbReference type="Proteomes" id="UP000030689">
    <property type="component" value="Unassembled WGS sequence"/>
</dbReference>
<proteinExistence type="predicted"/>
<sequence>RSTCKKWNSLSKNRVFGKAADAARNQFLGLRVMDSKVCSLKFDLQGIRSDGDEFVDPSINPVSLLEPVEISKAFHCDGLLLCVIKDSSRLLVWNPYLGQTKWIQPRNDFHRFDRFALGYDKNRNHKILRVFDFYQSVNNRVFGYEIYGFSADPWKQYEPVEFRFKGNAYFFAQEKIIVEGEVTEIEDFLLCFDFTSERFGPRLSLPFHSGNKETVTLFCVRDEKLAVLHQCWETCEVMEIWVTDNIDPNALSWTKFLEVDMSLLTGFPVDPFAGSFFIDEEKKGAMVFDLDRNDETTKTCRRYQTAHIIGDDGYFKSVNIGEAPNQGKRDILGYIPLPLVSSSLCSQFSAD</sequence>
<protein>
    <recommendedName>
        <fullName evidence="1">F-box associated beta-propeller type 1 domain-containing protein</fullName>
    </recommendedName>
</protein>